<feature type="region of interest" description="Disordered" evidence="1">
    <location>
        <begin position="521"/>
        <end position="571"/>
    </location>
</feature>
<feature type="region of interest" description="Disordered" evidence="1">
    <location>
        <begin position="361"/>
        <end position="381"/>
    </location>
</feature>
<sequence>MKQELPPELEDVLKTLHSSEEGGDVQFPDGNEERINDLAAAWKTFNDVADVRIRTIWAHAKRACEHMSGEAADSYERYLEKYGVGEGSHAGTILTAGKMVEAHLRGAAAAITDTKTTMINQLEYAKKYIEQNPAGKKDDIAKSEGVKSAVEAYHTYVKDVTGSVDTMLKAGADHGAATDAATQIANLAGGKVPPPAGPTPPGTKIDSAPPPGAGGGGAGGGGEGGGGAGSGSGGGGGGAGGHGGPKPYTPPKVQPYKPPATKNPYLGGGGAGLGPDGKPLFKSAVQPPGLNLAGHSGYLGLGDGAALTPYSGAGGGGAGGGAGGGMGGGSAFGGGVPGAGAYGRTGGLAGAGGAGARAGAAGGGRGGMAGGAAGAGAGRGTAGAPGAGAMGGAGGGKGGGAGGGNRFLRPTRLGAEEKKRRRDRGIVGGEQIDHEAGDPHFERMRRQWLDEARGGSTSEAADAAAAAAAAQPAVGGGGDLMAQLAGALLGTEPAAVEAATSADSPEAPTGSVVAQDGTAVAPAAPAPEEEYLDRARSVAERRGRPDEEGAVTEAPPAVVEPTPIRQEGGYDVPSPFLRAALTRIAAGAGAGEGGGTPRP</sequence>
<evidence type="ECO:0000259" key="2">
    <source>
        <dbReference type="Pfam" id="PF25547"/>
    </source>
</evidence>
<accession>A0AB33JZ36</accession>
<feature type="compositionally biased region" description="Gly residues" evidence="1">
    <location>
        <begin position="213"/>
        <end position="244"/>
    </location>
</feature>
<feature type="region of interest" description="Disordered" evidence="1">
    <location>
        <begin position="395"/>
        <end position="424"/>
    </location>
</feature>
<feature type="compositionally biased region" description="Basic and acidic residues" evidence="1">
    <location>
        <begin position="532"/>
        <end position="547"/>
    </location>
</feature>
<proteinExistence type="predicted"/>
<dbReference type="Pfam" id="PF25547">
    <property type="entry name" value="WXG100_2"/>
    <property type="match status" value="1"/>
</dbReference>
<reference evidence="3" key="1">
    <citation type="submission" date="2024-07" db="EMBL/GenBank/DDBJ databases">
        <title>Complete genome sequences of cellulolytic bacteria, Kitasatospora sp. CMC57 and Streptomyces sp. CMC78, isolated from Japanese agricultural soil.</title>
        <authorList>
            <person name="Hashimoto T."/>
            <person name="Ito M."/>
            <person name="Iwamoto M."/>
            <person name="Fukahori D."/>
            <person name="Shoda T."/>
            <person name="Sakoda M."/>
            <person name="Morohoshi T."/>
            <person name="Mitsuboshi M."/>
            <person name="Nishizawa T."/>
        </authorList>
    </citation>
    <scope>NUCLEOTIDE SEQUENCE</scope>
    <source>
        <strain evidence="3">CMC57</strain>
    </source>
</reference>
<feature type="compositionally biased region" description="Pro residues" evidence="1">
    <location>
        <begin position="192"/>
        <end position="201"/>
    </location>
</feature>
<organism evidence="3">
    <name type="scientific">Kitasatospora sp. CMC57</name>
    <dbReference type="NCBI Taxonomy" id="3231513"/>
    <lineage>
        <taxon>Bacteria</taxon>
        <taxon>Bacillati</taxon>
        <taxon>Actinomycetota</taxon>
        <taxon>Actinomycetes</taxon>
        <taxon>Kitasatosporales</taxon>
        <taxon>Streptomycetaceae</taxon>
        <taxon>Kitasatospora</taxon>
    </lineage>
</organism>
<protein>
    <recommendedName>
        <fullName evidence="2">Outer membrane channel protein CpnT-like N-terminal domain-containing protein</fullName>
    </recommendedName>
</protein>
<dbReference type="RefSeq" id="WP_407990735.1">
    <property type="nucleotide sequence ID" value="NZ_AP035881.2"/>
</dbReference>
<feature type="compositionally biased region" description="Gly residues" evidence="1">
    <location>
        <begin position="266"/>
        <end position="275"/>
    </location>
</feature>
<dbReference type="EMBL" id="AP035881">
    <property type="protein sequence ID" value="BFP48529.1"/>
    <property type="molecule type" value="Genomic_DNA"/>
</dbReference>
<evidence type="ECO:0000313" key="3">
    <source>
        <dbReference type="EMBL" id="BFP48529.1"/>
    </source>
</evidence>
<feature type="region of interest" description="Disordered" evidence="1">
    <location>
        <begin position="187"/>
        <end position="278"/>
    </location>
</feature>
<dbReference type="AlphaFoldDB" id="A0AB33JZ36"/>
<dbReference type="InterPro" id="IPR057746">
    <property type="entry name" value="CpnT-like_N"/>
</dbReference>
<evidence type="ECO:0000256" key="1">
    <source>
        <dbReference type="SAM" id="MobiDB-lite"/>
    </source>
</evidence>
<feature type="compositionally biased region" description="Gly residues" evidence="1">
    <location>
        <begin position="395"/>
        <end position="405"/>
    </location>
</feature>
<gene>
    <name evidence="3" type="ORF">KCMC57_48970</name>
</gene>
<name>A0AB33JZ36_9ACTN</name>
<feature type="domain" description="Outer membrane channel protein CpnT-like N-terminal" evidence="2">
    <location>
        <begin position="21"/>
        <end position="122"/>
    </location>
</feature>
<feature type="compositionally biased region" description="Pro residues" evidence="1">
    <location>
        <begin position="247"/>
        <end position="258"/>
    </location>
</feature>